<feature type="domain" description="Pyruvate kinase C-terminal" evidence="1">
    <location>
        <begin position="26"/>
        <end position="165"/>
    </location>
</feature>
<gene>
    <name evidence="2" type="ORF">N47_J06490</name>
</gene>
<reference evidence="2" key="1">
    <citation type="journal article" date="2011" name="Environ. Microbiol.">
        <title>Genomic insights into the metabolic potential of the polycyclic aromatic hydrocarbon degrading sulfate-reducing Deltaproteobacterium N47.</title>
        <authorList>
            <person name="Bergmann F."/>
            <person name="Selesi D."/>
            <person name="Weinmaier T."/>
            <person name="Tischler P."/>
            <person name="Rattei T."/>
            <person name="Meckenstock R.U."/>
        </authorList>
    </citation>
    <scope>NUCLEOTIDE SEQUENCE</scope>
</reference>
<accession>E1YGH4</accession>
<organism evidence="2">
    <name type="scientific">uncultured Desulfobacterium sp</name>
    <dbReference type="NCBI Taxonomy" id="201089"/>
    <lineage>
        <taxon>Bacteria</taxon>
        <taxon>Pseudomonadati</taxon>
        <taxon>Thermodesulfobacteriota</taxon>
        <taxon>Desulfobacteria</taxon>
        <taxon>Desulfobacterales</taxon>
        <taxon>Desulfobacteriaceae</taxon>
        <taxon>Desulfobacterium</taxon>
        <taxon>environmental samples</taxon>
    </lineage>
</organism>
<dbReference type="InterPro" id="IPR015795">
    <property type="entry name" value="Pyrv_Knase_C"/>
</dbReference>
<dbReference type="AlphaFoldDB" id="E1YGH4"/>
<dbReference type="InterPro" id="IPR015074">
    <property type="entry name" value="DUF1867"/>
</dbReference>
<protein>
    <submittedName>
        <fullName evidence="2">Uncharacterized protein MJ0504</fullName>
    </submittedName>
</protein>
<evidence type="ECO:0000313" key="2">
    <source>
        <dbReference type="EMBL" id="CBX29668.1"/>
    </source>
</evidence>
<name>E1YGH4_9BACT</name>
<dbReference type="SUPFAM" id="SSF52935">
    <property type="entry name" value="PK C-terminal domain-like"/>
    <property type="match status" value="1"/>
</dbReference>
<dbReference type="Gene3D" id="3.40.1380.20">
    <property type="entry name" value="Pyruvate kinase, C-terminal domain"/>
    <property type="match status" value="1"/>
</dbReference>
<proteinExistence type="predicted"/>
<dbReference type="EMBL" id="FR695872">
    <property type="protein sequence ID" value="CBX29668.1"/>
    <property type="molecule type" value="Genomic_DNA"/>
</dbReference>
<dbReference type="InterPro" id="IPR036918">
    <property type="entry name" value="Pyrv_Knase_C_sf"/>
</dbReference>
<sequence>MYIQQYVTKEVNMYFDKPGKINTDNTLNLAFERGNALGIKEVVVASSKGETAKKALEIFEGFKVVVVTSHSGFLEPFKRVMPDSAKKHLEERGAVVISATHALSGVERSIAKKFSGLYPTLLIAETLRLFGQGVKVAVEVSIMAADAGALSGSDVIAIGGTSKGADSALVLTPANQSDLFNMRIREIICKPRTF</sequence>
<dbReference type="PIRSF" id="PIRSF016138">
    <property type="entry name" value="UCP016138"/>
    <property type="match status" value="1"/>
</dbReference>
<dbReference type="Pfam" id="PF02887">
    <property type="entry name" value="PK_C"/>
    <property type="match status" value="1"/>
</dbReference>
<evidence type="ECO:0000259" key="1">
    <source>
        <dbReference type="Pfam" id="PF02887"/>
    </source>
</evidence>